<organism evidence="6 7">
    <name type="scientific">Varroa destructor</name>
    <name type="common">Honeybee mite</name>
    <dbReference type="NCBI Taxonomy" id="109461"/>
    <lineage>
        <taxon>Eukaryota</taxon>
        <taxon>Metazoa</taxon>
        <taxon>Ecdysozoa</taxon>
        <taxon>Arthropoda</taxon>
        <taxon>Chelicerata</taxon>
        <taxon>Arachnida</taxon>
        <taxon>Acari</taxon>
        <taxon>Parasitiformes</taxon>
        <taxon>Mesostigmata</taxon>
        <taxon>Gamasina</taxon>
        <taxon>Dermanyssoidea</taxon>
        <taxon>Varroidae</taxon>
        <taxon>Varroa</taxon>
    </lineage>
</organism>
<protein>
    <recommendedName>
        <fullName evidence="4">Xylulose kinase</fullName>
        <ecNumber evidence="4">2.7.1.17</ecNumber>
    </recommendedName>
</protein>
<keyword evidence="4" id="KW-0859">Xylose metabolism</keyword>
<dbReference type="PANTHER" id="PTHR10196">
    <property type="entry name" value="SUGAR KINASE"/>
    <property type="match status" value="1"/>
</dbReference>
<keyword evidence="4" id="KW-0119">Carbohydrate metabolism</keyword>
<dbReference type="EnsemblMetazoa" id="XM_022796210">
    <property type="protein sequence ID" value="XP_022651945"/>
    <property type="gene ID" value="LOC111246504"/>
</dbReference>
<keyword evidence="4" id="KW-0547">Nucleotide-binding</keyword>
<sequence>MSEKPEYYLGLDLSTQQLKAVIVEAILDFSTGPPHFPRIKIVCKEEEHVAFDRLGYGTNSGALCKGPHEVVAPTRMWVDALDTILDRLRLKADFSRIVCIGGCAQQHGTVYWKDPSTLREMNPLKSLQENLKEAFSIENSPIWMDSSTTSECREMETAVGGAQVLAELTGSRAFERFSGPQIAKIANEKASEYNLTKRISLVSSFLSSLFVGNIAPIDVSDGSGMNLMDIRTNSWNHTCLRACFARSPPEVQYESAQILFNKLGGDAGLVPSGDDLGPVSNYMQRRFGFGLHCRVAAFTGDNPASFTSLCGSPGDMILSLGSSDTLLFWAEKDQPGCLQGHFMVNPLDPKSLMGMLCFKNGSLMRDKIAKELAEGDWERFNWLLNSTPPGNNGKVGVYFDFPEILPERQGRYRFDISGPESVAIKQPFAPEDEVRALVEGQLMSKRLYIERLQSTEKLRNNVSGKLVVTGGASANRTLCQIIADVFNMQVCTLDESVNSAVLGGVALAYHCVKGKSFEGRRLFHTESRIVKEPKNSGVYEKLLPKFKRCLECHDLL</sequence>
<dbReference type="RefSeq" id="XP_022651946.1">
    <property type="nucleotide sequence ID" value="XM_022796211.1"/>
</dbReference>
<evidence type="ECO:0000256" key="4">
    <source>
        <dbReference type="RuleBase" id="RU367058"/>
    </source>
</evidence>
<dbReference type="RefSeq" id="XP_022651947.1">
    <property type="nucleotide sequence ID" value="XM_022796212.1"/>
</dbReference>
<dbReference type="PANTHER" id="PTHR10196:SF57">
    <property type="entry name" value="XYLULOSE KINASE"/>
    <property type="match status" value="1"/>
</dbReference>
<keyword evidence="4" id="KW-0067">ATP-binding</keyword>
<dbReference type="SUPFAM" id="SSF53067">
    <property type="entry name" value="Actin-like ATPase domain"/>
    <property type="match status" value="2"/>
</dbReference>
<dbReference type="RefSeq" id="XP_022651945.1">
    <property type="nucleotide sequence ID" value="XM_022796210.1"/>
</dbReference>
<keyword evidence="7" id="KW-1185">Reference proteome</keyword>
<name>A0A7M7M600_VARDE</name>
<dbReference type="KEGG" id="vde:111246504"/>
<keyword evidence="3 4" id="KW-0418">Kinase</keyword>
<dbReference type="GO" id="GO:0005829">
    <property type="term" value="C:cytosol"/>
    <property type="evidence" value="ECO:0007669"/>
    <property type="project" value="TreeGrafter"/>
</dbReference>
<dbReference type="EC" id="2.7.1.17" evidence="4"/>
<proteinExistence type="inferred from homology"/>
<keyword evidence="2 4" id="KW-0808">Transferase</keyword>
<comment type="similarity">
    <text evidence="1 4">Belongs to the FGGY kinase family.</text>
</comment>
<feature type="domain" description="Carbohydrate kinase FGGY C-terminal" evidence="5">
    <location>
        <begin position="318"/>
        <end position="509"/>
    </location>
</feature>
<evidence type="ECO:0000256" key="2">
    <source>
        <dbReference type="ARBA" id="ARBA00022679"/>
    </source>
</evidence>
<evidence type="ECO:0000256" key="3">
    <source>
        <dbReference type="ARBA" id="ARBA00022777"/>
    </source>
</evidence>
<dbReference type="InterPro" id="IPR043129">
    <property type="entry name" value="ATPase_NBD"/>
</dbReference>
<dbReference type="GeneID" id="111246504"/>
<dbReference type="GO" id="GO:0005524">
    <property type="term" value="F:ATP binding"/>
    <property type="evidence" value="ECO:0007669"/>
    <property type="project" value="UniProtKB-KW"/>
</dbReference>
<evidence type="ECO:0000259" key="5">
    <source>
        <dbReference type="Pfam" id="PF02782"/>
    </source>
</evidence>
<dbReference type="OMA" id="PISCMYK"/>
<dbReference type="GO" id="GO:0042732">
    <property type="term" value="P:D-xylose metabolic process"/>
    <property type="evidence" value="ECO:0007669"/>
    <property type="project" value="UniProtKB-UniRule"/>
</dbReference>
<evidence type="ECO:0000313" key="6">
    <source>
        <dbReference type="EnsemblMetazoa" id="XP_022651947"/>
    </source>
</evidence>
<dbReference type="Proteomes" id="UP000594260">
    <property type="component" value="Unplaced"/>
</dbReference>
<evidence type="ECO:0000256" key="1">
    <source>
        <dbReference type="ARBA" id="ARBA00009156"/>
    </source>
</evidence>
<dbReference type="AlphaFoldDB" id="A0A7M7M600"/>
<dbReference type="RefSeq" id="XP_022651944.1">
    <property type="nucleotide sequence ID" value="XM_022796209.1"/>
</dbReference>
<evidence type="ECO:0000313" key="7">
    <source>
        <dbReference type="Proteomes" id="UP000594260"/>
    </source>
</evidence>
<comment type="function">
    <text evidence="4">Phosphorylates D-xylulose to produce D-xylulose 5-phosphate, a molecule that may play an important role in the regulation of glucose metabolism and lipogenesis.</text>
</comment>
<dbReference type="Pfam" id="PF02782">
    <property type="entry name" value="FGGY_C"/>
    <property type="match status" value="1"/>
</dbReference>
<dbReference type="CDD" id="cd07776">
    <property type="entry name" value="ASKHA_NBD_FGGY_SpXK-like"/>
    <property type="match status" value="1"/>
</dbReference>
<dbReference type="Gene3D" id="3.30.420.40">
    <property type="match status" value="2"/>
</dbReference>
<dbReference type="FunCoup" id="A0A7M7M600">
    <property type="interactions" value="349"/>
</dbReference>
<dbReference type="EnsemblMetazoa" id="XM_022796212">
    <property type="protein sequence ID" value="XP_022651947"/>
    <property type="gene ID" value="LOC111246504"/>
</dbReference>
<reference evidence="6" key="1">
    <citation type="submission" date="2021-01" db="UniProtKB">
        <authorList>
            <consortium name="EnsemblMetazoa"/>
        </authorList>
    </citation>
    <scope>IDENTIFICATION</scope>
</reference>
<accession>A0A7M7M600</accession>
<dbReference type="GO" id="GO:0005997">
    <property type="term" value="P:xylulose metabolic process"/>
    <property type="evidence" value="ECO:0007669"/>
    <property type="project" value="UniProtKB-UniRule"/>
</dbReference>
<dbReference type="InParanoid" id="A0A7M7M600"/>
<dbReference type="OrthoDB" id="1728974at2759"/>
<dbReference type="GO" id="GO:0004856">
    <property type="term" value="F:D-xylulokinase activity"/>
    <property type="evidence" value="ECO:0007669"/>
    <property type="project" value="UniProtKB-UniRule"/>
</dbReference>
<comment type="catalytic activity">
    <reaction evidence="4">
        <text>D-xylulose + ATP = D-xylulose 5-phosphate + ADP + H(+)</text>
        <dbReference type="Rhea" id="RHEA:10964"/>
        <dbReference type="ChEBI" id="CHEBI:15378"/>
        <dbReference type="ChEBI" id="CHEBI:17140"/>
        <dbReference type="ChEBI" id="CHEBI:30616"/>
        <dbReference type="ChEBI" id="CHEBI:57737"/>
        <dbReference type="ChEBI" id="CHEBI:456216"/>
        <dbReference type="EC" id="2.7.1.17"/>
    </reaction>
</comment>
<dbReference type="InterPro" id="IPR042024">
    <property type="entry name" value="D-XK_euk"/>
</dbReference>
<dbReference type="EnsemblMetazoa" id="XM_022796209">
    <property type="protein sequence ID" value="XP_022651944"/>
    <property type="gene ID" value="LOC111246504"/>
</dbReference>
<dbReference type="InterPro" id="IPR018485">
    <property type="entry name" value="FGGY_C"/>
</dbReference>
<dbReference type="EnsemblMetazoa" id="XM_022796211">
    <property type="protein sequence ID" value="XP_022651946"/>
    <property type="gene ID" value="LOC111246504"/>
</dbReference>